<proteinExistence type="predicted"/>
<accession>K0RU10</accession>
<evidence type="ECO:0000256" key="1">
    <source>
        <dbReference type="SAM" id="MobiDB-lite"/>
    </source>
</evidence>
<reference evidence="2 3" key="1">
    <citation type="journal article" date="2012" name="Genome Biol.">
        <title>Genome and low-iron response of an oceanic diatom adapted to chronic iron limitation.</title>
        <authorList>
            <person name="Lommer M."/>
            <person name="Specht M."/>
            <person name="Roy A.S."/>
            <person name="Kraemer L."/>
            <person name="Andreson R."/>
            <person name="Gutowska M.A."/>
            <person name="Wolf J."/>
            <person name="Bergner S.V."/>
            <person name="Schilhabel M.B."/>
            <person name="Klostermeier U.C."/>
            <person name="Beiko R.G."/>
            <person name="Rosenstiel P."/>
            <person name="Hippler M."/>
            <person name="Laroche J."/>
        </authorList>
    </citation>
    <scope>NUCLEOTIDE SEQUENCE [LARGE SCALE GENOMIC DNA]</scope>
    <source>
        <strain evidence="2 3">CCMP1005</strain>
    </source>
</reference>
<feature type="region of interest" description="Disordered" evidence="1">
    <location>
        <begin position="96"/>
        <end position="135"/>
    </location>
</feature>
<feature type="compositionally biased region" description="Basic and acidic residues" evidence="1">
    <location>
        <begin position="101"/>
        <end position="114"/>
    </location>
</feature>
<feature type="compositionally biased region" description="Gly residues" evidence="1">
    <location>
        <begin position="1"/>
        <end position="10"/>
    </location>
</feature>
<comment type="caution">
    <text evidence="2">The sequence shown here is derived from an EMBL/GenBank/DDBJ whole genome shotgun (WGS) entry which is preliminary data.</text>
</comment>
<dbReference type="AlphaFoldDB" id="K0RU10"/>
<dbReference type="Proteomes" id="UP000266841">
    <property type="component" value="Unassembled WGS sequence"/>
</dbReference>
<protein>
    <submittedName>
        <fullName evidence="2">Uncharacterized protein</fullName>
    </submittedName>
</protein>
<evidence type="ECO:0000313" key="2">
    <source>
        <dbReference type="EMBL" id="EJK55879.1"/>
    </source>
</evidence>
<feature type="compositionally biased region" description="Basic and acidic residues" evidence="1">
    <location>
        <begin position="17"/>
        <end position="29"/>
    </location>
</feature>
<evidence type="ECO:0000313" key="3">
    <source>
        <dbReference type="Proteomes" id="UP000266841"/>
    </source>
</evidence>
<keyword evidence="3" id="KW-1185">Reference proteome</keyword>
<gene>
    <name evidence="2" type="ORF">THAOC_24330</name>
</gene>
<dbReference type="EMBL" id="AGNL01032994">
    <property type="protein sequence ID" value="EJK55879.1"/>
    <property type="molecule type" value="Genomic_DNA"/>
</dbReference>
<name>K0RU10_THAOC</name>
<feature type="region of interest" description="Disordered" evidence="1">
    <location>
        <begin position="161"/>
        <end position="196"/>
    </location>
</feature>
<feature type="region of interest" description="Disordered" evidence="1">
    <location>
        <begin position="1"/>
        <end position="55"/>
    </location>
</feature>
<sequence length="196" mass="21925">MQNRTGGAGGPPLLHLTRVDRPPSRESIPRPRPFPSPSQRRTKVTADSNGGEGLFPVSLEVPLRLKVRPAAVSKIPHGEKSRRSLLLSNANQTLSTMVREQCGHNSRERKRRSEIPSYPDLNRRGPTRVNPRLGRARDDGRWKMVNELNFHYLVLGSAGLTVRQKQRADREGAARLSPGGPRTATEPPGERRREEK</sequence>
<organism evidence="2 3">
    <name type="scientific">Thalassiosira oceanica</name>
    <name type="common">Marine diatom</name>
    <dbReference type="NCBI Taxonomy" id="159749"/>
    <lineage>
        <taxon>Eukaryota</taxon>
        <taxon>Sar</taxon>
        <taxon>Stramenopiles</taxon>
        <taxon>Ochrophyta</taxon>
        <taxon>Bacillariophyta</taxon>
        <taxon>Coscinodiscophyceae</taxon>
        <taxon>Thalassiosirophycidae</taxon>
        <taxon>Thalassiosirales</taxon>
        <taxon>Thalassiosiraceae</taxon>
        <taxon>Thalassiosira</taxon>
    </lineage>
</organism>